<comment type="similarity">
    <text evidence="1">Belongs to the PITHD1 family.</text>
</comment>
<organism evidence="4">
    <name type="scientific">Clastoptera arizonana</name>
    <name type="common">Arizona spittle bug</name>
    <dbReference type="NCBI Taxonomy" id="38151"/>
    <lineage>
        <taxon>Eukaryota</taxon>
        <taxon>Metazoa</taxon>
        <taxon>Ecdysozoa</taxon>
        <taxon>Arthropoda</taxon>
        <taxon>Hexapoda</taxon>
        <taxon>Insecta</taxon>
        <taxon>Pterygota</taxon>
        <taxon>Neoptera</taxon>
        <taxon>Paraneoptera</taxon>
        <taxon>Hemiptera</taxon>
        <taxon>Auchenorrhyncha</taxon>
        <taxon>Cercopoidea</taxon>
        <taxon>Clastopteridae</taxon>
        <taxon>Clastoptera</taxon>
    </lineage>
</organism>
<evidence type="ECO:0000256" key="2">
    <source>
        <dbReference type="SAM" id="MobiDB-lite"/>
    </source>
</evidence>
<dbReference type="PANTHER" id="PTHR12175">
    <property type="entry name" value="AD039 HT014 THIOREDOXIN FAMILY TRP26"/>
    <property type="match status" value="1"/>
</dbReference>
<dbReference type="PANTHER" id="PTHR12175:SF1">
    <property type="entry name" value="PITH DOMAIN-CONTAINING PROTEIN 1"/>
    <property type="match status" value="1"/>
</dbReference>
<dbReference type="GO" id="GO:0045654">
    <property type="term" value="P:positive regulation of megakaryocyte differentiation"/>
    <property type="evidence" value="ECO:0007669"/>
    <property type="project" value="UniProtKB-ARBA"/>
</dbReference>
<dbReference type="AlphaFoldDB" id="A0A1B6EDN5"/>
<dbReference type="InterPro" id="IPR037047">
    <property type="entry name" value="PITH_dom_sf"/>
</dbReference>
<reference evidence="4" key="1">
    <citation type="submission" date="2015-12" db="EMBL/GenBank/DDBJ databases">
        <title>De novo transcriptome assembly of four potential Pierce s Disease insect vectors from Arizona vineyards.</title>
        <authorList>
            <person name="Tassone E.E."/>
        </authorList>
    </citation>
    <scope>NUCLEOTIDE SEQUENCE</scope>
</reference>
<feature type="domain" description="PITH" evidence="3">
    <location>
        <begin position="19"/>
        <end position="191"/>
    </location>
</feature>
<evidence type="ECO:0000313" key="4">
    <source>
        <dbReference type="EMBL" id="JAS36031.1"/>
    </source>
</evidence>
<name>A0A1B6EDN5_9HEMI</name>
<evidence type="ECO:0000259" key="3">
    <source>
        <dbReference type="PROSITE" id="PS51532"/>
    </source>
</evidence>
<gene>
    <name evidence="4" type="ORF">g.26547</name>
</gene>
<sequence>MADGHHKHSGGCDGNHDHDETPEMGLQYSLYTKIDIDNVECLNESLEGSGRTVFKPWEDRLNLEKYVESDADEELLFNIPFTGNVKLKGILLMGADDESHPSKMRLYKNRPKMSFDDTSSAPDQEFDLHPDSSGTLEYSTMVVKFASVHHLTIHFPRNFGADTTRLYYLGLRGEFTPAHRHGVTICTYEARPNVADHKTDVIDHVNYQIQ</sequence>
<dbReference type="InterPro" id="IPR008979">
    <property type="entry name" value="Galactose-bd-like_sf"/>
</dbReference>
<dbReference type="InterPro" id="IPR045099">
    <property type="entry name" value="PITH1-like"/>
</dbReference>
<dbReference type="FunFam" id="2.60.120.470:FF:000002">
    <property type="entry name" value="PITH domain-containing protein 1"/>
    <property type="match status" value="1"/>
</dbReference>
<dbReference type="GO" id="GO:0005737">
    <property type="term" value="C:cytoplasm"/>
    <property type="evidence" value="ECO:0007669"/>
    <property type="project" value="UniProtKB-ARBA"/>
</dbReference>
<dbReference type="GO" id="GO:0005634">
    <property type="term" value="C:nucleus"/>
    <property type="evidence" value="ECO:0007669"/>
    <property type="project" value="TreeGrafter"/>
</dbReference>
<dbReference type="EMBL" id="GEDC01001267">
    <property type="protein sequence ID" value="JAS36031.1"/>
    <property type="molecule type" value="Transcribed_RNA"/>
</dbReference>
<dbReference type="Gene3D" id="2.60.120.470">
    <property type="entry name" value="PITH domain"/>
    <property type="match status" value="1"/>
</dbReference>
<dbReference type="GO" id="GO:0060255">
    <property type="term" value="P:regulation of macromolecule metabolic process"/>
    <property type="evidence" value="ECO:0007669"/>
    <property type="project" value="UniProtKB-ARBA"/>
</dbReference>
<dbReference type="InterPro" id="IPR010400">
    <property type="entry name" value="PITH_dom"/>
</dbReference>
<feature type="region of interest" description="Disordered" evidence="2">
    <location>
        <begin position="112"/>
        <end position="131"/>
    </location>
</feature>
<accession>A0A1B6EDN5</accession>
<dbReference type="SUPFAM" id="SSF49785">
    <property type="entry name" value="Galactose-binding domain-like"/>
    <property type="match status" value="1"/>
</dbReference>
<protein>
    <recommendedName>
        <fullName evidence="3">PITH domain-containing protein</fullName>
    </recommendedName>
</protein>
<evidence type="ECO:0000256" key="1">
    <source>
        <dbReference type="ARBA" id="ARBA00025788"/>
    </source>
</evidence>
<proteinExistence type="inferred from homology"/>
<dbReference type="PROSITE" id="PS51532">
    <property type="entry name" value="PITH"/>
    <property type="match status" value="1"/>
</dbReference>
<dbReference type="Pfam" id="PF06201">
    <property type="entry name" value="PITH"/>
    <property type="match status" value="1"/>
</dbReference>
<dbReference type="GO" id="GO:0080090">
    <property type="term" value="P:regulation of primary metabolic process"/>
    <property type="evidence" value="ECO:0007669"/>
    <property type="project" value="UniProtKB-ARBA"/>
</dbReference>
<feature type="region of interest" description="Disordered" evidence="2">
    <location>
        <begin position="1"/>
        <end position="21"/>
    </location>
</feature>